<keyword evidence="3" id="KW-0456">Lyase</keyword>
<sequence length="253" mass="26219">MVEYEVKGHVAILTLNRPEARNAVNGELAQAMEACIDRVESDPDIWVAVLAANGPVFCAGADLKAINSGKAGELATAKGGFGGFTTYPRTKPVIAAVDGLATAGGCEIALACDMVVASRNAAFGLAEVKRNLVAAAGGLYRLPKLIGKNVALEVALTGIPLTVERAYELGLVNQVTETGEALAGALALAETIAANAPLAVWESRALILAADWDDEATIQAATNAAFGRVLSSEDTTEGLTAFIEKRAPEWKGR</sequence>
<evidence type="ECO:0000256" key="3">
    <source>
        <dbReference type="ARBA" id="ARBA00023239"/>
    </source>
</evidence>
<organism evidence="4">
    <name type="scientific">freshwater metagenome</name>
    <dbReference type="NCBI Taxonomy" id="449393"/>
    <lineage>
        <taxon>unclassified sequences</taxon>
        <taxon>metagenomes</taxon>
        <taxon>ecological metagenomes</taxon>
    </lineage>
</organism>
<dbReference type="InterPro" id="IPR029045">
    <property type="entry name" value="ClpP/crotonase-like_dom_sf"/>
</dbReference>
<dbReference type="InterPro" id="IPR014748">
    <property type="entry name" value="Enoyl-CoA_hydra_C"/>
</dbReference>
<reference evidence="4" key="1">
    <citation type="submission" date="2020-05" db="EMBL/GenBank/DDBJ databases">
        <authorList>
            <person name="Chiriac C."/>
            <person name="Salcher M."/>
            <person name="Ghai R."/>
            <person name="Kavagutti S V."/>
        </authorList>
    </citation>
    <scope>NUCLEOTIDE SEQUENCE</scope>
</reference>
<gene>
    <name evidence="4" type="ORF">UFOPK1835_01097</name>
</gene>
<dbReference type="AlphaFoldDB" id="A0A6J6HBU3"/>
<dbReference type="CDD" id="cd06558">
    <property type="entry name" value="crotonase-like"/>
    <property type="match status" value="1"/>
</dbReference>
<keyword evidence="2" id="KW-0443">Lipid metabolism</keyword>
<dbReference type="NCBIfam" id="NF006100">
    <property type="entry name" value="PRK08252.1"/>
    <property type="match status" value="1"/>
</dbReference>
<dbReference type="PROSITE" id="PS00166">
    <property type="entry name" value="ENOYL_COA_HYDRATASE"/>
    <property type="match status" value="1"/>
</dbReference>
<dbReference type="InterPro" id="IPR001753">
    <property type="entry name" value="Enoyl-CoA_hydra/iso"/>
</dbReference>
<dbReference type="SUPFAM" id="SSF52096">
    <property type="entry name" value="ClpP/crotonase"/>
    <property type="match status" value="1"/>
</dbReference>
<evidence type="ECO:0000256" key="2">
    <source>
        <dbReference type="ARBA" id="ARBA00023098"/>
    </source>
</evidence>
<dbReference type="Gene3D" id="3.90.226.10">
    <property type="entry name" value="2-enoyl-CoA Hydratase, Chain A, domain 1"/>
    <property type="match status" value="1"/>
</dbReference>
<dbReference type="EMBL" id="CAEZUP010000042">
    <property type="protein sequence ID" value="CAB4611121.1"/>
    <property type="molecule type" value="Genomic_DNA"/>
</dbReference>
<accession>A0A6J6HBU3</accession>
<evidence type="ECO:0000256" key="1">
    <source>
        <dbReference type="ARBA" id="ARBA00005254"/>
    </source>
</evidence>
<dbReference type="GO" id="GO:0006635">
    <property type="term" value="P:fatty acid beta-oxidation"/>
    <property type="evidence" value="ECO:0007669"/>
    <property type="project" value="TreeGrafter"/>
</dbReference>
<proteinExistence type="inferred from homology"/>
<dbReference type="Pfam" id="PF00378">
    <property type="entry name" value="ECH_1"/>
    <property type="match status" value="1"/>
</dbReference>
<dbReference type="PANTHER" id="PTHR11941:SF169">
    <property type="entry name" value="(7AS)-7A-METHYL-1,5-DIOXO-2,3,5,6,7,7A-HEXAHYDRO-1H-INDENE-CARBOXYL-COA HYDROLASE"/>
    <property type="match status" value="1"/>
</dbReference>
<protein>
    <submittedName>
        <fullName evidence="4">Unannotated protein</fullName>
    </submittedName>
</protein>
<dbReference type="InterPro" id="IPR018376">
    <property type="entry name" value="Enoyl-CoA_hyd/isom_CS"/>
</dbReference>
<dbReference type="Gene3D" id="1.10.12.10">
    <property type="entry name" value="Lyase 2-enoyl-coa Hydratase, Chain A, domain 2"/>
    <property type="match status" value="1"/>
</dbReference>
<dbReference type="GO" id="GO:0016829">
    <property type="term" value="F:lyase activity"/>
    <property type="evidence" value="ECO:0007669"/>
    <property type="project" value="UniProtKB-KW"/>
</dbReference>
<comment type="similarity">
    <text evidence="1">Belongs to the enoyl-CoA hydratase/isomerase family.</text>
</comment>
<name>A0A6J6HBU3_9ZZZZ</name>
<dbReference type="PANTHER" id="PTHR11941">
    <property type="entry name" value="ENOYL-COA HYDRATASE-RELATED"/>
    <property type="match status" value="1"/>
</dbReference>
<evidence type="ECO:0000313" key="4">
    <source>
        <dbReference type="EMBL" id="CAB4611121.1"/>
    </source>
</evidence>